<dbReference type="Proteomes" id="UP001057085">
    <property type="component" value="Segment"/>
</dbReference>
<dbReference type="Pfam" id="PF14594">
    <property type="entry name" value="Sipho_Gp37"/>
    <property type="match status" value="1"/>
</dbReference>
<protein>
    <submittedName>
        <fullName evidence="2">Minor tail protein</fullName>
    </submittedName>
</protein>
<name>A0A9E7ILU8_9CAUD</name>
<dbReference type="EMBL" id="ON191532">
    <property type="protein sequence ID" value="URG17507.1"/>
    <property type="molecule type" value="Genomic_DNA"/>
</dbReference>
<evidence type="ECO:0000259" key="1">
    <source>
        <dbReference type="Pfam" id="PF14594"/>
    </source>
</evidence>
<dbReference type="InterPro" id="IPR029432">
    <property type="entry name" value="Gp28/Gp37-like_dom"/>
</dbReference>
<evidence type="ECO:0000313" key="2">
    <source>
        <dbReference type="EMBL" id="URG17507.1"/>
    </source>
</evidence>
<feature type="domain" description="Gp28/Gp37-like" evidence="1">
    <location>
        <begin position="38"/>
        <end position="487"/>
    </location>
</feature>
<evidence type="ECO:0000313" key="3">
    <source>
        <dbReference type="Proteomes" id="UP001057085"/>
    </source>
</evidence>
<keyword evidence="3" id="KW-1185">Reference proteome</keyword>
<sequence>MINAPGYARPTAAPVDGFDIELGKRNGTKIEWTPLGSYKAAEFGWHFFDPANFQIDLKPDHRLIPELTGLRRKAIHVRTFRNGIPYTGRLMQRRLTGKPGKESVSLTGFDYKFQLQRATAWVNPLFPPEIQVGLTGKQDIMAGDPDFLCKYFGSKNWTRLDKPIYASLPLHSVGEDLPDLDDIATLDDLLELVNTAVGNVAVVSARFTQLDELFKLTRNRFEFGYKMDLWDGTGTPPNVFCTANLAQLQSVIDSTSDNFLNFLNPDNFLGLLDPDSWGKMDRAGYVFDTRKKRDMRKLEWRTDGGQILNVDMSEDHADATRAIVGGKAPEILNQVIEWGANFAIQLLLNALAPGLGLGLVVGDLFDNIFFAYQQFYDEDLEDDIGKDDAFGEVFADNTAAWSAESYAVGQGSLNDHSGGETIALTVASGGPDGRGNSFGVDDNTGRRYDVGDIHTFYDRGTTVEQYVSSVTVKDSRDGRMVETPVLGEDKRVRGAWSNFIANMQGFAQTTRGIANST</sequence>
<gene>
    <name evidence="2" type="ORF">Mbo4_017</name>
</gene>
<reference evidence="2" key="1">
    <citation type="submission" date="2022-04" db="EMBL/GenBank/DDBJ databases">
        <authorList>
            <person name="Hwangbo M."/>
            <person name="Wang B."/>
            <person name="Yang S.-H."/>
            <person name="Gill J.J."/>
            <person name="Chu K.-H."/>
            <person name="Young R."/>
        </authorList>
    </citation>
    <scope>NUCLEOTIDE SEQUENCE</scope>
</reference>
<proteinExistence type="predicted"/>
<organism evidence="2 3">
    <name type="scientific">Rhodococcus phage Mbo4</name>
    <dbReference type="NCBI Taxonomy" id="2936912"/>
    <lineage>
        <taxon>Viruses</taxon>
        <taxon>Duplodnaviria</taxon>
        <taxon>Heunggongvirae</taxon>
        <taxon>Uroviricota</taxon>
        <taxon>Caudoviricetes</taxon>
        <taxon>Mboquatrovirus</taxon>
        <taxon>Mboquatrovirus Mbo4</taxon>
    </lineage>
</organism>
<accession>A0A9E7ILU8</accession>